<dbReference type="RefSeq" id="WP_241767559.1">
    <property type="nucleotide sequence ID" value="NZ_BALE01000002.1"/>
</dbReference>
<dbReference type="GO" id="GO:0020037">
    <property type="term" value="F:heme binding"/>
    <property type="evidence" value="ECO:0007669"/>
    <property type="project" value="InterPro"/>
</dbReference>
<organism evidence="10 11">
    <name type="scientific">Tanticharoenia sakaeratensis NBRC 103193</name>
    <dbReference type="NCBI Taxonomy" id="1231623"/>
    <lineage>
        <taxon>Bacteria</taxon>
        <taxon>Pseudomonadati</taxon>
        <taxon>Pseudomonadota</taxon>
        <taxon>Alphaproteobacteria</taxon>
        <taxon>Acetobacterales</taxon>
        <taxon>Acetobacteraceae</taxon>
        <taxon>Tanticharoenia</taxon>
    </lineage>
</organism>
<dbReference type="AlphaFoldDB" id="A0A0D6MGY4"/>
<keyword evidence="8" id="KW-0812">Transmembrane</keyword>
<comment type="caution">
    <text evidence="10">The sequence shown here is derived from an EMBL/GenBank/DDBJ whole genome shotgun (WGS) entry which is preliminary data.</text>
</comment>
<keyword evidence="8" id="KW-0472">Membrane</keyword>
<evidence type="ECO:0000256" key="5">
    <source>
        <dbReference type="ARBA" id="ARBA00022723"/>
    </source>
</evidence>
<dbReference type="Pfam" id="PF00199">
    <property type="entry name" value="Catalase"/>
    <property type="match status" value="1"/>
</dbReference>
<evidence type="ECO:0000256" key="4">
    <source>
        <dbReference type="ARBA" id="ARBA00022617"/>
    </source>
</evidence>
<evidence type="ECO:0000256" key="8">
    <source>
        <dbReference type="SAM" id="Phobius"/>
    </source>
</evidence>
<proteinExistence type="inferred from homology"/>
<keyword evidence="11" id="KW-1185">Reference proteome</keyword>
<dbReference type="EMBL" id="BALE01000002">
    <property type="protein sequence ID" value="GAN52751.1"/>
    <property type="molecule type" value="Genomic_DNA"/>
</dbReference>
<dbReference type="InterPro" id="IPR011614">
    <property type="entry name" value="Catalase_core"/>
</dbReference>
<name>A0A0D6MGY4_9PROT</name>
<dbReference type="Gene3D" id="1.20.1280.120">
    <property type="match status" value="1"/>
</dbReference>
<gene>
    <name evidence="10" type="ORF">Tasa_002_031</name>
</gene>
<keyword evidence="4" id="KW-0349">Heme</keyword>
<keyword evidence="3" id="KW-0575">Peroxidase</keyword>
<comment type="similarity">
    <text evidence="1">Belongs to the catalase family.</text>
</comment>
<dbReference type="InterPro" id="IPR020835">
    <property type="entry name" value="Catalase_sf"/>
</dbReference>
<reference evidence="10 11" key="1">
    <citation type="submission" date="2012-10" db="EMBL/GenBank/DDBJ databases">
        <title>Genome sequencing of Tanticharoenia sakaeratensis NBRC 103193.</title>
        <authorList>
            <person name="Azuma Y."/>
            <person name="Hadano H."/>
            <person name="Hirakawa H."/>
            <person name="Matsushita K."/>
        </authorList>
    </citation>
    <scope>NUCLEOTIDE SEQUENCE [LARGE SCALE GENOMIC DNA]</scope>
    <source>
        <strain evidence="10 11">NBRC 103193</strain>
    </source>
</reference>
<feature type="domain" description="Catalase core" evidence="9">
    <location>
        <begin position="74"/>
        <end position="173"/>
    </location>
</feature>
<evidence type="ECO:0000256" key="2">
    <source>
        <dbReference type="ARBA" id="ARBA00012314"/>
    </source>
</evidence>
<evidence type="ECO:0000313" key="10">
    <source>
        <dbReference type="EMBL" id="GAN52751.1"/>
    </source>
</evidence>
<dbReference type="GO" id="GO:0005737">
    <property type="term" value="C:cytoplasm"/>
    <property type="evidence" value="ECO:0007669"/>
    <property type="project" value="TreeGrafter"/>
</dbReference>
<dbReference type="PANTHER" id="PTHR11465">
    <property type="entry name" value="CATALASE"/>
    <property type="match status" value="1"/>
</dbReference>
<evidence type="ECO:0000259" key="9">
    <source>
        <dbReference type="Pfam" id="PF00199"/>
    </source>
</evidence>
<dbReference type="STRING" id="1231623.Tasa_002_031"/>
<dbReference type="GO" id="GO:0042542">
    <property type="term" value="P:response to hydrogen peroxide"/>
    <property type="evidence" value="ECO:0007669"/>
    <property type="project" value="TreeGrafter"/>
</dbReference>
<keyword evidence="5" id="KW-0479">Metal-binding</keyword>
<keyword evidence="7" id="KW-0408">Iron</keyword>
<keyword evidence="6" id="KW-0560">Oxidoreductase</keyword>
<dbReference type="PANTHER" id="PTHR11465:SF9">
    <property type="entry name" value="CATALASE"/>
    <property type="match status" value="1"/>
</dbReference>
<sequence length="221" mass="23284">MPDHETQIMVDPRSRAIPPLDRRTLPRLALIAGVVGVLSLGFAAAAGWLSPQRLTPARVMTVFYDTSGYHAGFRRNHARGVCATGWFEPSAAARTLSHADVFRLTRTPVVARFSLAGGAPFQPDTPKDVRSLALRLMPPDAAEWRAGMIVLPIFPAANAKEFAALTKATAPPPGGAPDPGRVQAFLAGHPTVAAALGYIKAHPPGTATFADGTYNGLDASS</sequence>
<keyword evidence="8" id="KW-1133">Transmembrane helix</keyword>
<dbReference type="InterPro" id="IPR018028">
    <property type="entry name" value="Catalase"/>
</dbReference>
<accession>A0A0D6MGY4</accession>
<evidence type="ECO:0000313" key="11">
    <source>
        <dbReference type="Proteomes" id="UP000032679"/>
    </source>
</evidence>
<evidence type="ECO:0000256" key="7">
    <source>
        <dbReference type="ARBA" id="ARBA00023004"/>
    </source>
</evidence>
<evidence type="ECO:0000256" key="6">
    <source>
        <dbReference type="ARBA" id="ARBA00023002"/>
    </source>
</evidence>
<dbReference type="EC" id="1.11.1.6" evidence="2"/>
<dbReference type="SUPFAM" id="SSF56634">
    <property type="entry name" value="Heme-dependent catalase-like"/>
    <property type="match status" value="1"/>
</dbReference>
<dbReference type="GO" id="GO:0046872">
    <property type="term" value="F:metal ion binding"/>
    <property type="evidence" value="ECO:0007669"/>
    <property type="project" value="UniProtKB-KW"/>
</dbReference>
<dbReference type="Proteomes" id="UP000032679">
    <property type="component" value="Unassembled WGS sequence"/>
</dbReference>
<feature type="transmembrane region" description="Helical" evidence="8">
    <location>
        <begin position="28"/>
        <end position="50"/>
    </location>
</feature>
<evidence type="ECO:0000256" key="3">
    <source>
        <dbReference type="ARBA" id="ARBA00022559"/>
    </source>
</evidence>
<dbReference type="GO" id="GO:0004096">
    <property type="term" value="F:catalase activity"/>
    <property type="evidence" value="ECO:0007669"/>
    <property type="project" value="InterPro"/>
</dbReference>
<evidence type="ECO:0000256" key="1">
    <source>
        <dbReference type="ARBA" id="ARBA00005329"/>
    </source>
</evidence>
<protein>
    <recommendedName>
        <fullName evidence="2">catalase</fullName>
        <ecNumber evidence="2">1.11.1.6</ecNumber>
    </recommendedName>
</protein>
<dbReference type="Gene3D" id="2.40.180.10">
    <property type="entry name" value="Catalase core domain"/>
    <property type="match status" value="1"/>
</dbReference>
<dbReference type="GO" id="GO:0042744">
    <property type="term" value="P:hydrogen peroxide catabolic process"/>
    <property type="evidence" value="ECO:0007669"/>
    <property type="project" value="TreeGrafter"/>
</dbReference>